<dbReference type="PROSITE" id="PS52019">
    <property type="entry name" value="PKS_MFAS_DH"/>
    <property type="match status" value="1"/>
</dbReference>
<dbReference type="PRINTS" id="PR01483">
    <property type="entry name" value="FASYNTHASE"/>
</dbReference>
<dbReference type="Proteomes" id="UP000707071">
    <property type="component" value="Unassembled WGS sequence"/>
</dbReference>
<feature type="domain" description="Carrier" evidence="7">
    <location>
        <begin position="1709"/>
        <end position="1785"/>
    </location>
</feature>
<feature type="region of interest" description="Disordered" evidence="6">
    <location>
        <begin position="1664"/>
        <end position="1701"/>
    </location>
</feature>
<feature type="region of interest" description="Disordered" evidence="6">
    <location>
        <begin position="1785"/>
        <end position="1826"/>
    </location>
</feature>
<evidence type="ECO:0000256" key="2">
    <source>
        <dbReference type="ARBA" id="ARBA00022553"/>
    </source>
</evidence>
<keyword evidence="3" id="KW-0808">Transferase</keyword>
<dbReference type="PANTHER" id="PTHR43775">
    <property type="entry name" value="FATTY ACID SYNTHASE"/>
    <property type="match status" value="1"/>
</dbReference>
<reference evidence="10 11" key="1">
    <citation type="journal article" date="2020" name="bioRxiv">
        <title>Whole genome comparisons of ergot fungi reveals the divergence and evolution of species within the genus Claviceps are the result of varying mechanisms driving genome evolution and host range expansion.</title>
        <authorList>
            <person name="Wyka S.A."/>
            <person name="Mondo S.J."/>
            <person name="Liu M."/>
            <person name="Dettman J."/>
            <person name="Nalam V."/>
            <person name="Broders K.D."/>
        </authorList>
    </citation>
    <scope>NUCLEOTIDE SEQUENCE [LARGE SCALE GENOMIC DNA]</scope>
    <source>
        <strain evidence="10 11">Clav52</strain>
    </source>
</reference>
<dbReference type="InterPro" id="IPR020806">
    <property type="entry name" value="PKS_PP-bd"/>
</dbReference>
<accession>A0A9P7QNR3</accession>
<feature type="domain" description="Ketosynthase family 3 (KS3)" evidence="8">
    <location>
        <begin position="389"/>
        <end position="835"/>
    </location>
</feature>
<feature type="compositionally biased region" description="Basic and acidic residues" evidence="6">
    <location>
        <begin position="1785"/>
        <end position="1794"/>
    </location>
</feature>
<dbReference type="InterPro" id="IPR036736">
    <property type="entry name" value="ACP-like_sf"/>
</dbReference>
<dbReference type="GO" id="GO:0004312">
    <property type="term" value="F:fatty acid synthase activity"/>
    <property type="evidence" value="ECO:0007669"/>
    <property type="project" value="InterPro"/>
</dbReference>
<dbReference type="Gene3D" id="3.30.70.250">
    <property type="entry name" value="Malonyl-CoA ACP transacylase, ACP-binding"/>
    <property type="match status" value="1"/>
</dbReference>
<dbReference type="InterPro" id="IPR050091">
    <property type="entry name" value="PKS_NRPS_Biosynth_Enz"/>
</dbReference>
<dbReference type="Gene3D" id="3.40.366.10">
    <property type="entry name" value="Malonyl-Coenzyme A Acyl Carrier Protein, domain 2"/>
    <property type="match status" value="1"/>
</dbReference>
<feature type="active site" description="Proton acceptor; for dehydratase activity" evidence="5">
    <location>
        <position position="1372"/>
    </location>
</feature>
<feature type="domain" description="PKS/mFAS DH" evidence="9">
    <location>
        <begin position="1340"/>
        <end position="1655"/>
    </location>
</feature>
<dbReference type="Pfam" id="PF00975">
    <property type="entry name" value="Thioesterase"/>
    <property type="match status" value="1"/>
</dbReference>
<dbReference type="PROSITE" id="PS00012">
    <property type="entry name" value="PHOSPHOPANTETHEINE"/>
    <property type="match status" value="1"/>
</dbReference>
<evidence type="ECO:0000256" key="3">
    <source>
        <dbReference type="ARBA" id="ARBA00022679"/>
    </source>
</evidence>
<dbReference type="Gene3D" id="3.10.129.110">
    <property type="entry name" value="Polyketide synthase dehydratase"/>
    <property type="match status" value="1"/>
</dbReference>
<dbReference type="Gene3D" id="3.30.70.3290">
    <property type="match status" value="1"/>
</dbReference>
<dbReference type="Gene3D" id="1.10.1200.10">
    <property type="entry name" value="ACP-like"/>
    <property type="match status" value="2"/>
</dbReference>
<dbReference type="InterPro" id="IPR016035">
    <property type="entry name" value="Acyl_Trfase/lysoPLipase"/>
</dbReference>
<dbReference type="GO" id="GO:0044550">
    <property type="term" value="P:secondary metabolite biosynthetic process"/>
    <property type="evidence" value="ECO:0007669"/>
    <property type="project" value="TreeGrafter"/>
</dbReference>
<dbReference type="SUPFAM" id="SSF55048">
    <property type="entry name" value="Probable ACP-binding domain of malonyl-CoA ACP transacylase"/>
    <property type="match status" value="1"/>
</dbReference>
<dbReference type="Pfam" id="PF00698">
    <property type="entry name" value="Acyl_transf_1"/>
    <property type="match status" value="1"/>
</dbReference>
<dbReference type="Pfam" id="PF02801">
    <property type="entry name" value="Ketoacyl-synt_C"/>
    <property type="match status" value="1"/>
</dbReference>
<dbReference type="InterPro" id="IPR014030">
    <property type="entry name" value="Ketoacyl_synth_N"/>
</dbReference>
<dbReference type="GO" id="GO:0004315">
    <property type="term" value="F:3-oxoacyl-[acyl-carrier-protein] synthase activity"/>
    <property type="evidence" value="ECO:0007669"/>
    <property type="project" value="InterPro"/>
</dbReference>
<dbReference type="GO" id="GO:0031177">
    <property type="term" value="F:phosphopantetheine binding"/>
    <property type="evidence" value="ECO:0007669"/>
    <property type="project" value="InterPro"/>
</dbReference>
<dbReference type="GO" id="GO:0005835">
    <property type="term" value="C:fatty acid synthase complex"/>
    <property type="evidence" value="ECO:0007669"/>
    <property type="project" value="InterPro"/>
</dbReference>
<name>A0A9P7QNR3_9HYPO</name>
<dbReference type="InterPro" id="IPR016036">
    <property type="entry name" value="Malonyl_transacylase_ACP-bd"/>
</dbReference>
<dbReference type="SUPFAM" id="SSF47336">
    <property type="entry name" value="ACP-like"/>
    <property type="match status" value="2"/>
</dbReference>
<dbReference type="InterPro" id="IPR029058">
    <property type="entry name" value="AB_hydrolase_fold"/>
</dbReference>
<dbReference type="SMART" id="SM00825">
    <property type="entry name" value="PKS_KS"/>
    <property type="match status" value="1"/>
</dbReference>
<dbReference type="SUPFAM" id="SSF52151">
    <property type="entry name" value="FabD/lysophospholipase-like"/>
    <property type="match status" value="1"/>
</dbReference>
<dbReference type="InterPro" id="IPR014043">
    <property type="entry name" value="Acyl_transferase_dom"/>
</dbReference>
<feature type="compositionally biased region" description="Basic and acidic residues" evidence="6">
    <location>
        <begin position="1803"/>
        <end position="1817"/>
    </location>
</feature>
<dbReference type="InterPro" id="IPR030918">
    <property type="entry name" value="PT_fungal_PKS"/>
</dbReference>
<feature type="domain" description="Carrier" evidence="7">
    <location>
        <begin position="1825"/>
        <end position="1899"/>
    </location>
</feature>
<dbReference type="PROSITE" id="PS50075">
    <property type="entry name" value="CARRIER"/>
    <property type="match status" value="2"/>
</dbReference>
<comment type="caution">
    <text evidence="10">The sequence shown here is derived from an EMBL/GenBank/DDBJ whole genome shotgun (WGS) entry which is preliminary data.</text>
</comment>
<dbReference type="PANTHER" id="PTHR43775:SF37">
    <property type="entry name" value="SI:DKEY-61P9.11"/>
    <property type="match status" value="1"/>
</dbReference>
<dbReference type="InterPro" id="IPR016039">
    <property type="entry name" value="Thiolase-like"/>
</dbReference>
<feature type="region of interest" description="N-terminal hotdog fold" evidence="5">
    <location>
        <begin position="1340"/>
        <end position="1476"/>
    </location>
</feature>
<dbReference type="SUPFAM" id="SSF53901">
    <property type="entry name" value="Thiolase-like"/>
    <property type="match status" value="1"/>
</dbReference>
<dbReference type="InterPro" id="IPR042104">
    <property type="entry name" value="PKS_dehydratase_sf"/>
</dbReference>
<dbReference type="SMART" id="SM00827">
    <property type="entry name" value="PKS_AT"/>
    <property type="match status" value="1"/>
</dbReference>
<dbReference type="InterPro" id="IPR006162">
    <property type="entry name" value="Ppantetheine_attach_site"/>
</dbReference>
<dbReference type="InterPro" id="IPR009081">
    <property type="entry name" value="PP-bd_ACP"/>
</dbReference>
<organism evidence="10 11">
    <name type="scientific">Claviceps aff. purpurea</name>
    <dbReference type="NCBI Taxonomy" id="1967640"/>
    <lineage>
        <taxon>Eukaryota</taxon>
        <taxon>Fungi</taxon>
        <taxon>Dikarya</taxon>
        <taxon>Ascomycota</taxon>
        <taxon>Pezizomycotina</taxon>
        <taxon>Sordariomycetes</taxon>
        <taxon>Hypocreomycetidae</taxon>
        <taxon>Hypocreales</taxon>
        <taxon>Clavicipitaceae</taxon>
        <taxon>Claviceps</taxon>
    </lineage>
</organism>
<feature type="compositionally biased region" description="Low complexity" evidence="6">
    <location>
        <begin position="1683"/>
        <end position="1701"/>
    </location>
</feature>
<dbReference type="EMBL" id="SRRH01000109">
    <property type="protein sequence ID" value="KAG6298928.1"/>
    <property type="molecule type" value="Genomic_DNA"/>
</dbReference>
<dbReference type="Gene3D" id="3.40.50.1820">
    <property type="entry name" value="alpha/beta hydrolase"/>
    <property type="match status" value="1"/>
</dbReference>
<dbReference type="PROSITE" id="PS00606">
    <property type="entry name" value="KS3_1"/>
    <property type="match status" value="1"/>
</dbReference>
<keyword evidence="4" id="KW-0511">Multifunctional enzyme</keyword>
<dbReference type="InterPro" id="IPR014031">
    <property type="entry name" value="Ketoacyl_synth_C"/>
</dbReference>
<keyword evidence="2" id="KW-0597">Phosphoprotein</keyword>
<sequence>MKLQQHILLFHGEYANLVQAVQDLVVRSRTNILLHTLLAGAAEVIRQELGAAALYFSDGREGYAGNFEDVLDLAERHADRQCCSHVIEMALLATCQVAELLMVAEEDSSILSNNDGLMPIGLGPGLLAASVAAAVGSTKDILVLGLESIKVSIHLALATEETGKNIEDTDGSWSRVVSSFSAEDVETCLSEVNSTLHPLSQAYIGQSHLEEVVIFGPPSTLCKLSTTTTAGFKKALPAILPDTPARAPLYGPHLPPVNTSHIIVDHSSLLGETVLKRPLWSSHCALNPIPVNQTLTETFCMAATQVAHHRSRTDQIIEAVATRFGCTEPGTITVHTLGGSTHLASHVRHELEKLGQTVHLGQRLPLPKPFGNGDGATTGTTSGSVSVSRHEIAVVGMAGRFPESDTLDEFWNLLESGQTTHREIPTSRFSVDDFYDPTRTTHNALLARHGCFIKKPGNFDHRLFNISPREALQMDPVQRMLLMTTYEALEMAGCSPSRGRGDGDSNNCTGGYQQSTQQPRIATYFGQTVDDWKTINDQQGIDTHYLPGVNRSFAPGRIGHYFQWAGGFYSIDTGCSSSATALCLAREALASGECDAAVVGGGTLLNAPEWFAGLSQGGFLSPTGACKTYSDAADGYCRGEGVAVIVLKRIADAVRSNDNVLAVVSGAARNCNAGAGSITYPGEEAQVSLYRRVLRQAGIHPHDVGFVEMHGTGTQAGDKVEMRAVQRVFAPSSEKGQQKRHEPLIVGAAKACMGHSEAAAGVVSLIKAILMLQRNLVPPQPGQPFTLNPNLVPLLGNEIQLGNGQAWHRKGDTPRYILVNNFDAAGGNVSLILHDAPSFAQKVPVTTSQLADEQEKGPKHHVVVTSGRTITALGANRKNLHKYLTENPKTNLADLAWTTTSRRIHQVNREAYVVTSIGDLCTRLQQPLVSDKVSEPASSVVFAFTGQGSQHLGMGSKLFSASRTFRSLIESYQSLCDVQGLDCQLLNVISGGSETQWADKPATECDMQVATVALEIALAKYWQGLGFCPTMLIGHSLGEYAALCIAGVLSVGHALALACERATLISSRCPPGDWGMLAIGLPSSTVQRRLRDVAAFATCEVTCFNGPSSTVVGGPMQVLGALERFLKSDDGSKTPVTRLPVQHGFHTGEMDAILDELEASASRLVFHPPTLPVASTLLGRVVQPGEQGVFDADYIRRHTRMPVSFMTAVQSCQTQGLIKNQTFVVEIGPHPTCVGLIKSCLPGLNLHGYPSLRRGRDDEEFISQCLAAAHCAQLPVSWDVFHKDHNNIGQLSLIANLPTYAFDYKEFWHTYKTGARRADAPPPQQDSPSTAGHLSSTCLHSVLKICKQQTEISATFNVDLKNKDLSKAIRGHVVDGVAICPASIFMDMAYTAALFLGKESDGSSAKPLLAECELAELNMRSPLVLRDGVEPPLCVVDAVLDKSTKSVSVRFLSQGINAKGQTDHGSCIVQISQAIRPITWEWSRMRPLVKARVASLHASLRPRHVHAMDKSLFYKIFSEIVDYSSAFHAVEEATVASDFHDAAFIIQPQAPAVDLGSYTCSPFIIDTLIHVAGFLLNADVRKPKHEVHIANHIGSLRILGDLTKDSPFLIYATIREQDLRAGTSLCDVYMTNSQDSIVAICTDICFKKLDRGFFALLTGSTRAQPPVRSRDVGSRTTWLKGDTTPSSTPSSTSGSEVASTTRSSISGASDLYDELLDIIAKWSGISVAELQKATSTNFAELGLDSQMSISILADFQKSTAVELPAAFFTNFPTLDHVRRAIDRQNAEVEEESGRYSRTAGVGEKARVGRTDKQRDSKSSTSEKSVPSSTHLLRLVADALGLQAEDLKPWTKFESVGMDSMMSIRITTSFQQETDIELAAAFFSDHPTVAAAREALDGSPEPNMIEKSPSSYFMPSTSPSIATASTVQLEMQGLSRQGKIDKAISRAVLIQGDSRSRDAPLFMTTDGSGTVESYIHLSALPNGRRIYALESPFVMTPETFDLSIQEMASIFIRAIRKIQPHGPYLIGGWSAGGIYAYEVAYQLTMQGEKISAYIVLDMRAPSLIPTSIVTVDFVEKLGTFEGINRARDLPQDLSIKERTHLMATCHALAQYDAPAFPVDRRPRHVAVVWARLGLDNRQDGPPAAMGRPGLDIGKALAEMTLSEFEQYFNSWFYGRREQFGMNGWETLLGDHIAVHCVDGDHFSMMCPPFSTAVGSVVADTVMIAVRDK</sequence>
<feature type="active site" description="Proton donor; for dehydratase activity" evidence="5">
    <location>
        <position position="1566"/>
    </location>
</feature>
<keyword evidence="1" id="KW-0596">Phosphopantetheine</keyword>
<dbReference type="SMART" id="SM00823">
    <property type="entry name" value="PKS_PP"/>
    <property type="match status" value="2"/>
</dbReference>
<evidence type="ECO:0000256" key="4">
    <source>
        <dbReference type="ARBA" id="ARBA00023268"/>
    </source>
</evidence>
<dbReference type="InterPro" id="IPR020841">
    <property type="entry name" value="PKS_Beta-ketoAc_synthase_dom"/>
</dbReference>
<evidence type="ECO:0000313" key="11">
    <source>
        <dbReference type="Proteomes" id="UP000707071"/>
    </source>
</evidence>
<feature type="compositionally biased region" description="Polar residues" evidence="6">
    <location>
        <begin position="504"/>
        <end position="514"/>
    </location>
</feature>
<dbReference type="InterPro" id="IPR032088">
    <property type="entry name" value="SAT"/>
</dbReference>
<gene>
    <name evidence="10" type="ORF">E4U09_000360</name>
</gene>
<dbReference type="Gene3D" id="3.40.47.10">
    <property type="match status" value="1"/>
</dbReference>
<proteinExistence type="predicted"/>
<dbReference type="Pfam" id="PF16073">
    <property type="entry name" value="SAT"/>
    <property type="match status" value="1"/>
</dbReference>
<protein>
    <submittedName>
        <fullName evidence="10">Type I Iterative PKS</fullName>
    </submittedName>
</protein>
<keyword evidence="11" id="KW-1185">Reference proteome</keyword>
<dbReference type="NCBIfam" id="TIGR04532">
    <property type="entry name" value="PT_fungal_PKS"/>
    <property type="match status" value="1"/>
</dbReference>
<dbReference type="Pfam" id="PF00109">
    <property type="entry name" value="ketoacyl-synt"/>
    <property type="match status" value="1"/>
</dbReference>
<dbReference type="InterPro" id="IPR049900">
    <property type="entry name" value="PKS_mFAS_DH"/>
</dbReference>
<evidence type="ECO:0000259" key="8">
    <source>
        <dbReference type="PROSITE" id="PS52004"/>
    </source>
</evidence>
<evidence type="ECO:0000256" key="6">
    <source>
        <dbReference type="SAM" id="MobiDB-lite"/>
    </source>
</evidence>
<dbReference type="Pfam" id="PF14765">
    <property type="entry name" value="PS-DH"/>
    <property type="match status" value="1"/>
</dbReference>
<evidence type="ECO:0000259" key="9">
    <source>
        <dbReference type="PROSITE" id="PS52019"/>
    </source>
</evidence>
<dbReference type="GO" id="GO:0006633">
    <property type="term" value="P:fatty acid biosynthetic process"/>
    <property type="evidence" value="ECO:0007669"/>
    <property type="project" value="InterPro"/>
</dbReference>
<dbReference type="SUPFAM" id="SSF53474">
    <property type="entry name" value="alpha/beta-Hydrolases"/>
    <property type="match status" value="1"/>
</dbReference>
<dbReference type="InterPro" id="IPR003965">
    <property type="entry name" value="Fatty_acid_synthase"/>
</dbReference>
<dbReference type="InterPro" id="IPR001031">
    <property type="entry name" value="Thioesterase"/>
</dbReference>
<dbReference type="CDD" id="cd00833">
    <property type="entry name" value="PKS"/>
    <property type="match status" value="1"/>
</dbReference>
<dbReference type="InterPro" id="IPR049551">
    <property type="entry name" value="PKS_DH_C"/>
</dbReference>
<evidence type="ECO:0000259" key="7">
    <source>
        <dbReference type="PROSITE" id="PS50075"/>
    </source>
</evidence>
<feature type="region of interest" description="Disordered" evidence="6">
    <location>
        <begin position="495"/>
        <end position="514"/>
    </location>
</feature>
<evidence type="ECO:0000313" key="10">
    <source>
        <dbReference type="EMBL" id="KAG6298928.1"/>
    </source>
</evidence>
<evidence type="ECO:0000256" key="5">
    <source>
        <dbReference type="PROSITE-ProRule" id="PRU01363"/>
    </source>
</evidence>
<evidence type="ECO:0000256" key="1">
    <source>
        <dbReference type="ARBA" id="ARBA00022450"/>
    </source>
</evidence>
<dbReference type="InterPro" id="IPR001227">
    <property type="entry name" value="Ac_transferase_dom_sf"/>
</dbReference>
<dbReference type="InterPro" id="IPR018201">
    <property type="entry name" value="Ketoacyl_synth_AS"/>
</dbReference>
<dbReference type="PROSITE" id="PS52004">
    <property type="entry name" value="KS3_2"/>
    <property type="match status" value="1"/>
</dbReference>
<dbReference type="Pfam" id="PF00550">
    <property type="entry name" value="PP-binding"/>
    <property type="match status" value="2"/>
</dbReference>
<feature type="region of interest" description="C-terminal hotdog fold" evidence="5">
    <location>
        <begin position="1505"/>
        <end position="1655"/>
    </location>
</feature>
<dbReference type="Pfam" id="PF22621">
    <property type="entry name" value="CurL-like_PKS_C"/>
    <property type="match status" value="1"/>
</dbReference>